<sequence length="51" mass="6090">MYLGLNWLSYFHFSINNTDPFVVEPINIFGYIQNQVGNRRKSELIDHFVLE</sequence>
<dbReference type="Proteomes" id="UP000198868">
    <property type="component" value="Unassembled WGS sequence"/>
</dbReference>
<accession>A0AAN2QTV8</accession>
<name>A0AAN2QTV8_9LACO</name>
<evidence type="ECO:0000313" key="2">
    <source>
        <dbReference type="EMBL" id="CUW20729.1"/>
    </source>
</evidence>
<dbReference type="EMBL" id="FBTU01000001">
    <property type="protein sequence ID" value="CUW03985.1"/>
    <property type="molecule type" value="Genomic_DNA"/>
</dbReference>
<reference evidence="3 4" key="1">
    <citation type="submission" date="2015-12" db="EMBL/GenBank/DDBJ databases">
        <authorList>
            <person name="Andreevskaya M."/>
        </authorList>
    </citation>
    <scope>NUCLEOTIDE SEQUENCE [LARGE SCALE GENOMIC DNA]</scope>
    <source>
        <strain evidence="2 4">KSL4-2</strain>
        <strain evidence="1 3">PL111</strain>
    </source>
</reference>
<comment type="caution">
    <text evidence="1">The sequence shown here is derived from an EMBL/GenBank/DDBJ whole genome shotgun (WGS) entry which is preliminary data.</text>
</comment>
<gene>
    <name evidence="2" type="ORF">KSL4_1897</name>
    <name evidence="1" type="ORF">PL111_1791</name>
</gene>
<evidence type="ECO:0000313" key="1">
    <source>
        <dbReference type="EMBL" id="CUW03985.1"/>
    </source>
</evidence>
<dbReference type="EMBL" id="FBTB01000023">
    <property type="protein sequence ID" value="CUW20729.1"/>
    <property type="molecule type" value="Genomic_DNA"/>
</dbReference>
<keyword evidence="4" id="KW-1185">Reference proteome</keyword>
<dbReference type="Proteomes" id="UP000199047">
    <property type="component" value="Unassembled WGS sequence"/>
</dbReference>
<organism evidence="1 3">
    <name type="scientific">Leuconostoc inhae</name>
    <dbReference type="NCBI Taxonomy" id="178001"/>
    <lineage>
        <taxon>Bacteria</taxon>
        <taxon>Bacillati</taxon>
        <taxon>Bacillota</taxon>
        <taxon>Bacilli</taxon>
        <taxon>Lactobacillales</taxon>
        <taxon>Lactobacillaceae</taxon>
        <taxon>Leuconostoc</taxon>
    </lineage>
</organism>
<dbReference type="AlphaFoldDB" id="A0AAN2QTV8"/>
<evidence type="ECO:0000313" key="3">
    <source>
        <dbReference type="Proteomes" id="UP000198868"/>
    </source>
</evidence>
<protein>
    <submittedName>
        <fullName evidence="1">Uncharacterized protein</fullName>
    </submittedName>
</protein>
<proteinExistence type="predicted"/>
<evidence type="ECO:0000313" key="4">
    <source>
        <dbReference type="Proteomes" id="UP000199047"/>
    </source>
</evidence>